<dbReference type="AlphaFoldDB" id="A0AA35P912"/>
<evidence type="ECO:0000313" key="2">
    <source>
        <dbReference type="EMBL" id="CAI5779544.1"/>
    </source>
</evidence>
<dbReference type="EMBL" id="OX395132">
    <property type="protein sequence ID" value="CAI5779544.1"/>
    <property type="molecule type" value="Genomic_DNA"/>
</dbReference>
<evidence type="ECO:0000256" key="1">
    <source>
        <dbReference type="SAM" id="MobiDB-lite"/>
    </source>
</evidence>
<gene>
    <name evidence="2" type="ORF">PODLI_1B008957</name>
</gene>
<sequence>MDLPFLAEEGEEEVAVPLYPPTLSMVLRLVPYPACTAAEESDDNNKQRRRGLRVKRAGGPAKERPESPAVWLPFPSRHLRVSLPPCPVREPRRRLPSRSEAAPPELALWSRSEGEEEELPRPPVTGAGWCAGPPSCCCRWRRRRCCLALLRVFDSLLPEAFK</sequence>
<reference evidence="2" key="1">
    <citation type="submission" date="2022-12" db="EMBL/GenBank/DDBJ databases">
        <authorList>
            <person name="Alioto T."/>
            <person name="Alioto T."/>
            <person name="Gomez Garrido J."/>
        </authorList>
    </citation>
    <scope>NUCLEOTIDE SEQUENCE</scope>
</reference>
<proteinExistence type="predicted"/>
<name>A0AA35P912_9SAUR</name>
<dbReference type="Proteomes" id="UP001178461">
    <property type="component" value="Chromosome 7"/>
</dbReference>
<feature type="region of interest" description="Disordered" evidence="1">
    <location>
        <begin position="37"/>
        <end position="69"/>
    </location>
</feature>
<feature type="region of interest" description="Disordered" evidence="1">
    <location>
        <begin position="90"/>
        <end position="124"/>
    </location>
</feature>
<organism evidence="2 3">
    <name type="scientific">Podarcis lilfordi</name>
    <name type="common">Lilford's wall lizard</name>
    <dbReference type="NCBI Taxonomy" id="74358"/>
    <lineage>
        <taxon>Eukaryota</taxon>
        <taxon>Metazoa</taxon>
        <taxon>Chordata</taxon>
        <taxon>Craniata</taxon>
        <taxon>Vertebrata</taxon>
        <taxon>Euteleostomi</taxon>
        <taxon>Lepidosauria</taxon>
        <taxon>Squamata</taxon>
        <taxon>Bifurcata</taxon>
        <taxon>Unidentata</taxon>
        <taxon>Episquamata</taxon>
        <taxon>Laterata</taxon>
        <taxon>Lacertibaenia</taxon>
        <taxon>Lacertidae</taxon>
        <taxon>Podarcis</taxon>
    </lineage>
</organism>
<keyword evidence="3" id="KW-1185">Reference proteome</keyword>
<feature type="compositionally biased region" description="Basic residues" evidence="1">
    <location>
        <begin position="47"/>
        <end position="56"/>
    </location>
</feature>
<evidence type="ECO:0000313" key="3">
    <source>
        <dbReference type="Proteomes" id="UP001178461"/>
    </source>
</evidence>
<accession>A0AA35P912</accession>
<protein>
    <submittedName>
        <fullName evidence="2">Uncharacterized protein</fullName>
    </submittedName>
</protein>